<dbReference type="Proteomes" id="UP000254869">
    <property type="component" value="Unassembled WGS sequence"/>
</dbReference>
<dbReference type="FunFam" id="3.40.50.980:FF:000001">
    <property type="entry name" value="Non-ribosomal peptide synthetase"/>
    <property type="match status" value="2"/>
</dbReference>
<dbReference type="GO" id="GO:0003824">
    <property type="term" value="F:catalytic activity"/>
    <property type="evidence" value="ECO:0007669"/>
    <property type="project" value="InterPro"/>
</dbReference>
<dbReference type="EMBL" id="QQBC01000027">
    <property type="protein sequence ID" value="RDI58943.1"/>
    <property type="molecule type" value="Genomic_DNA"/>
</dbReference>
<dbReference type="SMART" id="SM00823">
    <property type="entry name" value="PKS_PP"/>
    <property type="match status" value="1"/>
</dbReference>
<dbReference type="GO" id="GO:0044550">
    <property type="term" value="P:secondary metabolite biosynthetic process"/>
    <property type="evidence" value="ECO:0007669"/>
    <property type="project" value="TreeGrafter"/>
</dbReference>
<dbReference type="InterPro" id="IPR045851">
    <property type="entry name" value="AMP-bd_C_sf"/>
</dbReference>
<dbReference type="Gene3D" id="3.30.559.10">
    <property type="entry name" value="Chloramphenicol acetyltransferase-like domain"/>
    <property type="match status" value="1"/>
</dbReference>
<dbReference type="FunFam" id="3.40.50.12780:FF:000012">
    <property type="entry name" value="Non-ribosomal peptide synthetase"/>
    <property type="match status" value="1"/>
</dbReference>
<dbReference type="PROSITE" id="PS50075">
    <property type="entry name" value="CARRIER"/>
    <property type="match status" value="1"/>
</dbReference>
<feature type="domain" description="Carrier" evidence="4">
    <location>
        <begin position="509"/>
        <end position="586"/>
    </location>
</feature>
<dbReference type="GO" id="GO:0005829">
    <property type="term" value="C:cytosol"/>
    <property type="evidence" value="ECO:0007669"/>
    <property type="project" value="TreeGrafter"/>
</dbReference>
<dbReference type="InterPro" id="IPR020845">
    <property type="entry name" value="AMP-binding_CS"/>
</dbReference>
<sequence>MSTAVEANPDGIALVFADANARLAELTYAELDERSTRLARLLIERGIGPEDRVALGIPRSVESVVAVWAVAKAGAAFVPVDPNYPPERVAHMVTDSGAALGLTISSVRDRLPGGVEWLAVDGGIRTTLERCSAEPVTNEDRVRPLRAEHPAYVIYTSGSTGKPKGVVVTQAGLSNLCDEQRERYRVDSGSRTLHFATPSFDASILELLLALGGGATMVVAAPSVLGGEELAALLAREQLTHAFVTPAALASVDPAGLDRLRVVVVGGDTCPPELVRRWTIPADVDGPGRQFFNAYGPTEATVATNIGGPLDPDASVTIGRSIRGVTEYILDDRLSPVPAGAVGELYVGGALLARGYHARPELTAARFVANPFAETEGAPPRLYRTGDLVRRTVDGELEYLGRNDFQVKIRGFRIELGEIDAVLAAHESVDFAVTLGHALPSGATVLVSYVHATAPEIDAAELIAFAGRSLPAHMVPTSVMLIDEIPLTPAGKLDRTALPAPVLHTRQFRAPSGRAEELVAEVFTELLGPATPVGADDDFFELGGNSLIATQVAARLAAALGTRVPPRLIFDAPTVALLAAAIAALTDVGGRIALEPMPRPARIPLSPAQQRVWFLNRFDTASAAGNIPFAIRLTGELDIDALQAAVADVVERHETLRTIYPAVDGTGYQVVLPPERALPDVAAKPIAPDEIEDWLGAFAFAGFDVTAEVPLRIALLQLDSGSAESDYVLAVAIHHIAADGASVAPLVRDLMTAYLARRAGGAPGWEPLPVQYADYTLWQRAVLGDESDADSVAARQIDYWRTALAGIPDRLDLPADRPRPAVASGRGGEYGFEVDAKIHARLLELAQRNGSSLFMAAHAAFAVLLARLSATEDITIGTPVAGRGERELDELVGMFVNTLVLRTRVDAAGSFADLLAVVKESDLGAFSHAELPFERLVEVLDPVRSQAHHPLFQVALFFQNMDKPHLELPDLSVRAVEFDGAVAKFDLQLTIVPREDDSGPGGFSALFTYATDLFDQATIARFADRFVRVLTAVTEEPERPVGAIDLLSEVERGRILYGWNETRHEIAPELLLDGYRRAVTTFPDSVAVSYEGQSLTYAEFDARVNRLARLLISRGVGPETLVGLAIRRSLDLVVGMYAIVAAGGAYVPLDPDHPADRIAHILDTARPLCVLTTARDRVAIAGPDPIEIDRLDLSLYPAGPIADAELLAPVRAEHPAYVIFTSGSTGRPKGVAVSHGAIHNQTEWMLAQYPMWPGDVYLQKTATTFDVSLWGYFMPLRTGAKLVVATHDGHRDPVYVAETIAAEQVTVTDFVPSMLTVFAAHLTAGACPTLRDIFVIGEALPPETVQALRLVCPAKVHNLYGPTEAAVSVTYWEARDTDRSSVPIGLPQWNTRVYVLDSRLRPVPAGVPGELYLAGDQ</sequence>
<evidence type="ECO:0000256" key="1">
    <source>
        <dbReference type="ARBA" id="ARBA00001957"/>
    </source>
</evidence>
<dbReference type="PANTHER" id="PTHR45527">
    <property type="entry name" value="NONRIBOSOMAL PEPTIDE SYNTHETASE"/>
    <property type="match status" value="1"/>
</dbReference>
<dbReference type="Gene3D" id="3.30.300.30">
    <property type="match status" value="1"/>
</dbReference>
<dbReference type="SUPFAM" id="SSF56801">
    <property type="entry name" value="Acetyl-CoA synthetase-like"/>
    <property type="match status" value="2"/>
</dbReference>
<keyword evidence="2" id="KW-0596">Phosphopantetheine</keyword>
<dbReference type="GO" id="GO:0043041">
    <property type="term" value="P:amino acid activation for nonribosomal peptide biosynthetic process"/>
    <property type="evidence" value="ECO:0007669"/>
    <property type="project" value="TreeGrafter"/>
</dbReference>
<comment type="caution">
    <text evidence="5">The sequence shown here is derived from an EMBL/GenBank/DDBJ whole genome shotgun (WGS) entry which is preliminary data.</text>
</comment>
<evidence type="ECO:0000256" key="2">
    <source>
        <dbReference type="ARBA" id="ARBA00022450"/>
    </source>
</evidence>
<dbReference type="Pfam" id="PF00668">
    <property type="entry name" value="Condensation"/>
    <property type="match status" value="1"/>
</dbReference>
<dbReference type="Gene3D" id="1.10.1200.10">
    <property type="entry name" value="ACP-like"/>
    <property type="match status" value="1"/>
</dbReference>
<accession>A0A370HK14</accession>
<dbReference type="GO" id="GO:0031177">
    <property type="term" value="F:phosphopantetheine binding"/>
    <property type="evidence" value="ECO:0007669"/>
    <property type="project" value="InterPro"/>
</dbReference>
<dbReference type="InterPro" id="IPR009081">
    <property type="entry name" value="PP-bd_ACP"/>
</dbReference>
<dbReference type="NCBIfam" id="TIGR01733">
    <property type="entry name" value="AA-adenyl-dom"/>
    <property type="match status" value="1"/>
</dbReference>
<dbReference type="InterPro" id="IPR001242">
    <property type="entry name" value="Condensation_dom"/>
</dbReference>
<dbReference type="PROSITE" id="PS00455">
    <property type="entry name" value="AMP_BINDING"/>
    <property type="match status" value="2"/>
</dbReference>
<dbReference type="SUPFAM" id="SSF52777">
    <property type="entry name" value="CoA-dependent acyltransferases"/>
    <property type="match status" value="2"/>
</dbReference>
<reference evidence="5 6" key="1">
    <citation type="submission" date="2018-07" db="EMBL/GenBank/DDBJ databases">
        <title>Genomic Encyclopedia of Type Strains, Phase IV (KMG-IV): sequencing the most valuable type-strain genomes for metagenomic binning, comparative biology and taxonomic classification.</title>
        <authorList>
            <person name="Goeker M."/>
        </authorList>
    </citation>
    <scope>NUCLEOTIDE SEQUENCE [LARGE SCALE GENOMIC DNA]</scope>
    <source>
        <strain evidence="5 6">DSM 44290</strain>
    </source>
</reference>
<dbReference type="PROSITE" id="PS00012">
    <property type="entry name" value="PHOSPHOPANTETHEINE"/>
    <property type="match status" value="1"/>
</dbReference>
<name>A0A370HK14_9NOCA</name>
<dbReference type="Gene3D" id="3.40.50.980">
    <property type="match status" value="4"/>
</dbReference>
<feature type="non-terminal residue" evidence="5">
    <location>
        <position position="1417"/>
    </location>
</feature>
<dbReference type="Gene3D" id="2.30.38.10">
    <property type="entry name" value="Luciferase, Domain 3"/>
    <property type="match status" value="2"/>
</dbReference>
<dbReference type="InterPro" id="IPR023213">
    <property type="entry name" value="CAT-like_dom_sf"/>
</dbReference>
<evidence type="ECO:0000259" key="4">
    <source>
        <dbReference type="PROSITE" id="PS50075"/>
    </source>
</evidence>
<proteinExistence type="predicted"/>
<organism evidence="5 6">
    <name type="scientific">Nocardia pseudobrasiliensis</name>
    <dbReference type="NCBI Taxonomy" id="45979"/>
    <lineage>
        <taxon>Bacteria</taxon>
        <taxon>Bacillati</taxon>
        <taxon>Actinomycetota</taxon>
        <taxon>Actinomycetes</taxon>
        <taxon>Mycobacteriales</taxon>
        <taxon>Nocardiaceae</taxon>
        <taxon>Nocardia</taxon>
    </lineage>
</organism>
<protein>
    <submittedName>
        <fullName evidence="5">Amino acid adenylation domain-containing protein</fullName>
    </submittedName>
</protein>
<gene>
    <name evidence="5" type="ORF">DFR76_1272</name>
</gene>
<evidence type="ECO:0000313" key="5">
    <source>
        <dbReference type="EMBL" id="RDI58943.1"/>
    </source>
</evidence>
<dbReference type="PANTHER" id="PTHR45527:SF1">
    <property type="entry name" value="FATTY ACID SYNTHASE"/>
    <property type="match status" value="1"/>
</dbReference>
<dbReference type="InterPro" id="IPR025110">
    <property type="entry name" value="AMP-bd_C"/>
</dbReference>
<dbReference type="UniPathway" id="UPA00011"/>
<dbReference type="InterPro" id="IPR006162">
    <property type="entry name" value="Ppantetheine_attach_site"/>
</dbReference>
<keyword evidence="3" id="KW-0597">Phosphoprotein</keyword>
<dbReference type="InterPro" id="IPR020806">
    <property type="entry name" value="PKS_PP-bd"/>
</dbReference>
<dbReference type="SUPFAM" id="SSF47336">
    <property type="entry name" value="ACP-like"/>
    <property type="match status" value="1"/>
</dbReference>
<dbReference type="GO" id="GO:0008610">
    <property type="term" value="P:lipid biosynthetic process"/>
    <property type="evidence" value="ECO:0007669"/>
    <property type="project" value="UniProtKB-ARBA"/>
</dbReference>
<dbReference type="Gene3D" id="3.30.559.30">
    <property type="entry name" value="Nonribosomal peptide synthetase, condensation domain"/>
    <property type="match status" value="1"/>
</dbReference>
<dbReference type="Pfam" id="PF13193">
    <property type="entry name" value="AMP-binding_C"/>
    <property type="match status" value="1"/>
</dbReference>
<comment type="cofactor">
    <cofactor evidence="1">
        <name>pantetheine 4'-phosphate</name>
        <dbReference type="ChEBI" id="CHEBI:47942"/>
    </cofactor>
</comment>
<keyword evidence="6" id="KW-1185">Reference proteome</keyword>
<dbReference type="InterPro" id="IPR000873">
    <property type="entry name" value="AMP-dep_synth/lig_dom"/>
</dbReference>
<evidence type="ECO:0000313" key="6">
    <source>
        <dbReference type="Proteomes" id="UP000254869"/>
    </source>
</evidence>
<dbReference type="Pfam" id="PF00550">
    <property type="entry name" value="PP-binding"/>
    <property type="match status" value="1"/>
</dbReference>
<dbReference type="InterPro" id="IPR036736">
    <property type="entry name" value="ACP-like_sf"/>
</dbReference>
<dbReference type="Pfam" id="PF00501">
    <property type="entry name" value="AMP-binding"/>
    <property type="match status" value="2"/>
</dbReference>
<evidence type="ECO:0000256" key="3">
    <source>
        <dbReference type="ARBA" id="ARBA00022553"/>
    </source>
</evidence>
<dbReference type="InterPro" id="IPR010071">
    <property type="entry name" value="AA_adenyl_dom"/>
</dbReference>
<dbReference type="CDD" id="cd19540">
    <property type="entry name" value="LCL_NRPS-like"/>
    <property type="match status" value="1"/>
</dbReference>